<organism evidence="2">
    <name type="scientific">Oryza brachyantha</name>
    <name type="common">malo sina</name>
    <dbReference type="NCBI Taxonomy" id="4533"/>
    <lineage>
        <taxon>Eukaryota</taxon>
        <taxon>Viridiplantae</taxon>
        <taxon>Streptophyta</taxon>
        <taxon>Embryophyta</taxon>
        <taxon>Tracheophyta</taxon>
        <taxon>Spermatophyta</taxon>
        <taxon>Magnoliopsida</taxon>
        <taxon>Liliopsida</taxon>
        <taxon>Poales</taxon>
        <taxon>Poaceae</taxon>
        <taxon>BOP clade</taxon>
        <taxon>Oryzoideae</taxon>
        <taxon>Oryzeae</taxon>
        <taxon>Oryzinae</taxon>
        <taxon>Oryza</taxon>
    </lineage>
</organism>
<dbReference type="HOGENOM" id="CLU_2816503_0_0_1"/>
<accession>J3LGY2</accession>
<dbReference type="AlphaFoldDB" id="J3LGY2"/>
<dbReference type="EnsemblPlants" id="OB02G38990.1">
    <property type="protein sequence ID" value="OB02G38990.1"/>
    <property type="gene ID" value="OB02G38990"/>
</dbReference>
<evidence type="ECO:0000313" key="3">
    <source>
        <dbReference type="Proteomes" id="UP000006038"/>
    </source>
</evidence>
<keyword evidence="1" id="KW-0812">Transmembrane</keyword>
<sequence>MGFVVVRVDLDMTVVPVCVLVGSIYCTSLSFWAMNCEAGSPGSDINLAICFNQKLGFLAFPQFFSFD</sequence>
<protein>
    <submittedName>
        <fullName evidence="2">Uncharacterized protein</fullName>
    </submittedName>
</protein>
<dbReference type="Proteomes" id="UP000006038">
    <property type="component" value="Unassembled WGS sequence"/>
</dbReference>
<keyword evidence="1" id="KW-0472">Membrane</keyword>
<feature type="transmembrane region" description="Helical" evidence="1">
    <location>
        <begin position="12"/>
        <end position="33"/>
    </location>
</feature>
<evidence type="ECO:0000256" key="1">
    <source>
        <dbReference type="SAM" id="Phobius"/>
    </source>
</evidence>
<dbReference type="Gramene" id="OB02G38990.1">
    <property type="protein sequence ID" value="OB02G38990.1"/>
    <property type="gene ID" value="OB02G38990"/>
</dbReference>
<proteinExistence type="predicted"/>
<keyword evidence="1" id="KW-1133">Transmembrane helix</keyword>
<keyword evidence="3" id="KW-1185">Reference proteome</keyword>
<name>J3LGY2_ORYBR</name>
<evidence type="ECO:0000313" key="2">
    <source>
        <dbReference type="EnsemblPlants" id="OB02G38990.1"/>
    </source>
</evidence>
<reference evidence="2" key="1">
    <citation type="submission" date="2013-04" db="UniProtKB">
        <authorList>
            <consortium name="EnsemblPlants"/>
        </authorList>
    </citation>
    <scope>IDENTIFICATION</scope>
</reference>